<dbReference type="Pfam" id="PF11337">
    <property type="entry name" value="DUF3139"/>
    <property type="match status" value="1"/>
</dbReference>
<keyword evidence="1" id="KW-0812">Transmembrane</keyword>
<dbReference type="EMBL" id="JBHUGF010000010">
    <property type="protein sequence ID" value="MFD1990453.1"/>
    <property type="molecule type" value="Genomic_DNA"/>
</dbReference>
<feature type="transmembrane region" description="Helical" evidence="1">
    <location>
        <begin position="6"/>
        <end position="25"/>
    </location>
</feature>
<organism evidence="2 3">
    <name type="scientific">Paenibacillus nicotianae</name>
    <dbReference type="NCBI Taxonomy" id="1526551"/>
    <lineage>
        <taxon>Bacteria</taxon>
        <taxon>Bacillati</taxon>
        <taxon>Bacillota</taxon>
        <taxon>Bacilli</taxon>
        <taxon>Bacillales</taxon>
        <taxon>Paenibacillaceae</taxon>
        <taxon>Paenibacillus</taxon>
    </lineage>
</organism>
<evidence type="ECO:0000313" key="2">
    <source>
        <dbReference type="EMBL" id="MFD1990453.1"/>
    </source>
</evidence>
<keyword evidence="1" id="KW-0472">Membrane</keyword>
<accession>A0ABW4USP5</accession>
<comment type="caution">
    <text evidence="2">The sequence shown here is derived from an EMBL/GenBank/DDBJ whole genome shotgun (WGS) entry which is preliminary data.</text>
</comment>
<dbReference type="InterPro" id="IPR021486">
    <property type="entry name" value="DUF3139"/>
</dbReference>
<keyword evidence="1" id="KW-1133">Transmembrane helix</keyword>
<evidence type="ECO:0000313" key="3">
    <source>
        <dbReference type="Proteomes" id="UP001597403"/>
    </source>
</evidence>
<evidence type="ECO:0000256" key="1">
    <source>
        <dbReference type="SAM" id="Phobius"/>
    </source>
</evidence>
<sequence>MKKFTFLIIVLIVIVTGGYLIISYFKSTQTKDIEAYLQEKGYIASDIVSIKTEIAKAPLFNTKVIFKDEEKVIYYYWKVKDKIFQGTPEVIGFNIYEQDSYPYKHKEK</sequence>
<proteinExistence type="predicted"/>
<reference evidence="3" key="1">
    <citation type="journal article" date="2019" name="Int. J. Syst. Evol. Microbiol.">
        <title>The Global Catalogue of Microorganisms (GCM) 10K type strain sequencing project: providing services to taxonomists for standard genome sequencing and annotation.</title>
        <authorList>
            <consortium name="The Broad Institute Genomics Platform"/>
            <consortium name="The Broad Institute Genome Sequencing Center for Infectious Disease"/>
            <person name="Wu L."/>
            <person name="Ma J."/>
        </authorList>
    </citation>
    <scope>NUCLEOTIDE SEQUENCE [LARGE SCALE GENOMIC DNA]</scope>
    <source>
        <strain evidence="3">CGMCC 1.15067</strain>
    </source>
</reference>
<dbReference type="Proteomes" id="UP001597403">
    <property type="component" value="Unassembled WGS sequence"/>
</dbReference>
<name>A0ABW4USP5_9BACL</name>
<dbReference type="RefSeq" id="WP_204824143.1">
    <property type="nucleotide sequence ID" value="NZ_JBHUGF010000010.1"/>
</dbReference>
<keyword evidence="3" id="KW-1185">Reference proteome</keyword>
<gene>
    <name evidence="2" type="ORF">ACFSGI_10825</name>
</gene>
<protein>
    <submittedName>
        <fullName evidence="2">DUF3139 domain-containing protein</fullName>
    </submittedName>
</protein>